<evidence type="ECO:0000313" key="1">
    <source>
        <dbReference type="EMBL" id="MFD2057444.1"/>
    </source>
</evidence>
<proteinExistence type="predicted"/>
<dbReference type="RefSeq" id="WP_379025455.1">
    <property type="nucleotide sequence ID" value="NZ_JBHUGY010000057.1"/>
</dbReference>
<gene>
    <name evidence="1" type="ORF">ACFSQT_31475</name>
</gene>
<keyword evidence="2" id="KW-1185">Reference proteome</keyword>
<dbReference type="EMBL" id="JBHUGY010000057">
    <property type="protein sequence ID" value="MFD2057444.1"/>
    <property type="molecule type" value="Genomic_DNA"/>
</dbReference>
<accession>A0ABW4WLZ2</accession>
<reference evidence="2" key="1">
    <citation type="journal article" date="2019" name="Int. J. Syst. Evol. Microbiol.">
        <title>The Global Catalogue of Microorganisms (GCM) 10K type strain sequencing project: providing services to taxonomists for standard genome sequencing and annotation.</title>
        <authorList>
            <consortium name="The Broad Institute Genomics Platform"/>
            <consortium name="The Broad Institute Genome Sequencing Center for Infectious Disease"/>
            <person name="Wu L."/>
            <person name="Ma J."/>
        </authorList>
    </citation>
    <scope>NUCLEOTIDE SEQUENCE [LARGE SCALE GENOMIC DNA]</scope>
    <source>
        <strain evidence="2">CGMCC 1.16226</strain>
    </source>
</reference>
<protein>
    <recommendedName>
        <fullName evidence="3">ABM domain-containing protein</fullName>
    </recommendedName>
</protein>
<dbReference type="Proteomes" id="UP001597349">
    <property type="component" value="Unassembled WGS sequence"/>
</dbReference>
<evidence type="ECO:0000313" key="2">
    <source>
        <dbReference type="Proteomes" id="UP001597349"/>
    </source>
</evidence>
<evidence type="ECO:0008006" key="3">
    <source>
        <dbReference type="Google" id="ProtNLM"/>
    </source>
</evidence>
<sequence length="101" mass="10889">MGYTLIRYSVKGAELDANRALVTKVFEALGEASPPAVRYLVLEQDDGEFIHIVSQDKDSSAITGLAAFKAFSADHAERRSAPVVRSSAKAVGNYRMLAATE</sequence>
<comment type="caution">
    <text evidence="1">The sequence shown here is derived from an EMBL/GenBank/DDBJ whole genome shotgun (WGS) entry which is preliminary data.</text>
</comment>
<name>A0ABW4WLZ2_9HYPH</name>
<organism evidence="1 2">
    <name type="scientific">Mesorhizobium calcicola</name>
    <dbReference type="NCBI Taxonomy" id="1300310"/>
    <lineage>
        <taxon>Bacteria</taxon>
        <taxon>Pseudomonadati</taxon>
        <taxon>Pseudomonadota</taxon>
        <taxon>Alphaproteobacteria</taxon>
        <taxon>Hyphomicrobiales</taxon>
        <taxon>Phyllobacteriaceae</taxon>
        <taxon>Mesorhizobium</taxon>
    </lineage>
</organism>